<dbReference type="GO" id="GO:0015833">
    <property type="term" value="P:peptide transport"/>
    <property type="evidence" value="ECO:0007669"/>
    <property type="project" value="TreeGrafter"/>
</dbReference>
<evidence type="ECO:0000256" key="3">
    <source>
        <dbReference type="ARBA" id="ARBA00022729"/>
    </source>
</evidence>
<dbReference type="PANTHER" id="PTHR30290">
    <property type="entry name" value="PERIPLASMIC BINDING COMPONENT OF ABC TRANSPORTER"/>
    <property type="match status" value="1"/>
</dbReference>
<dbReference type="GO" id="GO:0043190">
    <property type="term" value="C:ATP-binding cassette (ABC) transporter complex"/>
    <property type="evidence" value="ECO:0007669"/>
    <property type="project" value="InterPro"/>
</dbReference>
<evidence type="ECO:0000256" key="2">
    <source>
        <dbReference type="ARBA" id="ARBA00022448"/>
    </source>
</evidence>
<evidence type="ECO:0000256" key="1">
    <source>
        <dbReference type="ARBA" id="ARBA00005695"/>
    </source>
</evidence>
<dbReference type="PANTHER" id="PTHR30290:SF9">
    <property type="entry name" value="OLIGOPEPTIDE-BINDING PROTEIN APPA"/>
    <property type="match status" value="1"/>
</dbReference>
<proteinExistence type="inferred from homology"/>
<evidence type="ECO:0000313" key="7">
    <source>
        <dbReference type="EMBL" id="RNF39532.1"/>
    </source>
</evidence>
<feature type="compositionally biased region" description="Gly residues" evidence="4">
    <location>
        <begin position="28"/>
        <end position="39"/>
    </location>
</feature>
<dbReference type="PIRSF" id="PIRSF002741">
    <property type="entry name" value="MppA"/>
    <property type="match status" value="1"/>
</dbReference>
<dbReference type="Gene3D" id="3.40.190.10">
    <property type="entry name" value="Periplasmic binding protein-like II"/>
    <property type="match status" value="1"/>
</dbReference>
<dbReference type="OrthoDB" id="9796817at2"/>
<feature type="domain" description="Solute-binding protein family 5" evidence="6">
    <location>
        <begin position="92"/>
        <end position="455"/>
    </location>
</feature>
<dbReference type="PROSITE" id="PS51257">
    <property type="entry name" value="PROKAR_LIPOPROTEIN"/>
    <property type="match status" value="1"/>
</dbReference>
<dbReference type="Proteomes" id="UP000275473">
    <property type="component" value="Unassembled WGS sequence"/>
</dbReference>
<dbReference type="EMBL" id="RIAX01000005">
    <property type="protein sequence ID" value="RNF39532.1"/>
    <property type="molecule type" value="Genomic_DNA"/>
</dbReference>
<dbReference type="CDD" id="cd08499">
    <property type="entry name" value="PBP2_Ylib_like"/>
    <property type="match status" value="1"/>
</dbReference>
<name>A0A3M8P7E1_9BACL</name>
<dbReference type="RefSeq" id="WP_123165232.1">
    <property type="nucleotide sequence ID" value="NZ_RIAX01000005.1"/>
</dbReference>
<keyword evidence="8" id="KW-1185">Reference proteome</keyword>
<protein>
    <submittedName>
        <fullName evidence="7">Glutathione ABC transporter substrate-binding protein</fullName>
    </submittedName>
</protein>
<dbReference type="GO" id="GO:1904680">
    <property type="term" value="F:peptide transmembrane transporter activity"/>
    <property type="evidence" value="ECO:0007669"/>
    <property type="project" value="TreeGrafter"/>
</dbReference>
<dbReference type="GO" id="GO:0042597">
    <property type="term" value="C:periplasmic space"/>
    <property type="evidence" value="ECO:0007669"/>
    <property type="project" value="UniProtKB-ARBA"/>
</dbReference>
<reference evidence="7 8" key="1">
    <citation type="journal article" date="2018" name="Int. J. Syst. Evol. Microbiol.">
        <title>Planococcus salinus sp. nov., a moderately halophilic bacterium isolated from a saline-alkali soil.</title>
        <authorList>
            <person name="Gan L."/>
        </authorList>
    </citation>
    <scope>NUCLEOTIDE SEQUENCE [LARGE SCALE GENOMIC DNA]</scope>
    <source>
        <strain evidence="7 8">LCB217</strain>
    </source>
</reference>
<dbReference type="Pfam" id="PF00496">
    <property type="entry name" value="SBP_bac_5"/>
    <property type="match status" value="1"/>
</dbReference>
<feature type="chain" id="PRO_5018001948" evidence="5">
    <location>
        <begin position="26"/>
        <end position="537"/>
    </location>
</feature>
<sequence length="537" mass="58671">MTLSKKSIWSFLLLLALAFVLTACAGGGEDSGEQSGEGGSSENTETSEGGDLILAVLSDASSLDPHGANDVPSVVVQENIFETLVNTDENNEIVPGLAESWEPVDELTWSFKLQEGVTFHDGEEFNAEAVKTNLDRIRDEELGSPRANLFTMITNVEAVSEYEVEITTEYPFSPLLSHLSHNSGGMISPASIQADYEAIENGEDPFSVVSNNPVGTGYFKFESWDPGSEIRLVKNEEYWGDPVSVDSATFRVVPDSQVRAADLETGNVHIIDPVQPNEVSRIENSDNAHILRQSSSSLAYLGFNTQKEPFDDPLVRRAISYAIDREAIISGIYEDYAIPANGPLAPGTFGYTEDLDAIEYNMDEARALLEEAGMSDGFSTSIWTNDNPQRQAIAVLVQEALAELNIDASIEVLEFGAYLDQTAAGEHDMFILGYSNPTGDADYQMYGLFHTKQIGNPGNRSFYSNPEVDELLDEARRLTEPSEREALYAEAAQILTDDAPMAFLLHQEYLLGVADSVEGFSVDTAGIYSLKNVSLNQ</sequence>
<comment type="caution">
    <text evidence="7">The sequence shown here is derived from an EMBL/GenBank/DDBJ whole genome shotgun (WGS) entry which is preliminary data.</text>
</comment>
<evidence type="ECO:0000256" key="4">
    <source>
        <dbReference type="SAM" id="MobiDB-lite"/>
    </source>
</evidence>
<evidence type="ECO:0000256" key="5">
    <source>
        <dbReference type="SAM" id="SignalP"/>
    </source>
</evidence>
<dbReference type="InterPro" id="IPR000914">
    <property type="entry name" value="SBP_5_dom"/>
</dbReference>
<dbReference type="AlphaFoldDB" id="A0A3M8P7E1"/>
<organism evidence="7 8">
    <name type="scientific">Planococcus salinus</name>
    <dbReference type="NCBI Taxonomy" id="1848460"/>
    <lineage>
        <taxon>Bacteria</taxon>
        <taxon>Bacillati</taxon>
        <taxon>Bacillota</taxon>
        <taxon>Bacilli</taxon>
        <taxon>Bacillales</taxon>
        <taxon>Caryophanaceae</taxon>
        <taxon>Planococcus</taxon>
    </lineage>
</organism>
<feature type="region of interest" description="Disordered" evidence="4">
    <location>
        <begin position="28"/>
        <end position="47"/>
    </location>
</feature>
<comment type="similarity">
    <text evidence="1">Belongs to the bacterial solute-binding protein 5 family.</text>
</comment>
<keyword evidence="2" id="KW-0813">Transport</keyword>
<evidence type="ECO:0000313" key="8">
    <source>
        <dbReference type="Proteomes" id="UP000275473"/>
    </source>
</evidence>
<dbReference type="Gene3D" id="3.10.105.10">
    <property type="entry name" value="Dipeptide-binding Protein, Domain 3"/>
    <property type="match status" value="1"/>
</dbReference>
<dbReference type="InterPro" id="IPR039424">
    <property type="entry name" value="SBP_5"/>
</dbReference>
<dbReference type="SUPFAM" id="SSF53850">
    <property type="entry name" value="Periplasmic binding protein-like II"/>
    <property type="match status" value="1"/>
</dbReference>
<feature type="signal peptide" evidence="5">
    <location>
        <begin position="1"/>
        <end position="25"/>
    </location>
</feature>
<gene>
    <name evidence="7" type="ORF">EEX84_08635</name>
</gene>
<dbReference type="Gene3D" id="3.90.76.10">
    <property type="entry name" value="Dipeptide-binding Protein, Domain 1"/>
    <property type="match status" value="1"/>
</dbReference>
<accession>A0A3M8P7E1</accession>
<dbReference type="InterPro" id="IPR030678">
    <property type="entry name" value="Peptide/Ni-bd"/>
</dbReference>
<keyword evidence="3 5" id="KW-0732">Signal</keyword>
<evidence type="ECO:0000259" key="6">
    <source>
        <dbReference type="Pfam" id="PF00496"/>
    </source>
</evidence>